<protein>
    <submittedName>
        <fullName evidence="1">Uncharacterized protein</fullName>
    </submittedName>
</protein>
<evidence type="ECO:0000313" key="2">
    <source>
        <dbReference type="EMBL" id="WRL48332.1"/>
    </source>
</evidence>
<proteinExistence type="predicted"/>
<organism evidence="1 3">
    <name type="scientific">Aromatoleum evansii</name>
    <name type="common">Azoarcus evansii</name>
    <dbReference type="NCBI Taxonomy" id="59406"/>
    <lineage>
        <taxon>Bacteria</taxon>
        <taxon>Pseudomonadati</taxon>
        <taxon>Pseudomonadota</taxon>
        <taxon>Betaproteobacteria</taxon>
        <taxon>Rhodocyclales</taxon>
        <taxon>Rhodocyclaceae</taxon>
        <taxon>Aromatoleum</taxon>
    </lineage>
</organism>
<keyword evidence="3" id="KW-1185">Reference proteome</keyword>
<name>A0ABZ1AUX3_AROEV</name>
<reference evidence="1 3" key="1">
    <citation type="submission" date="2023-12" db="EMBL/GenBank/DDBJ databases">
        <title>A. evansii MAY27, complete genome.</title>
        <authorList>
            <person name="Wang Y."/>
        </authorList>
    </citation>
    <scope>NUCLEOTIDE SEQUENCE [LARGE SCALE GENOMIC DNA]</scope>
    <source>
        <strain evidence="1 3">MAY27</strain>
    </source>
</reference>
<evidence type="ECO:0000313" key="3">
    <source>
        <dbReference type="Proteomes" id="UP001626593"/>
    </source>
</evidence>
<evidence type="ECO:0000313" key="1">
    <source>
        <dbReference type="EMBL" id="WRL48262.1"/>
    </source>
</evidence>
<dbReference type="EMBL" id="CP141259">
    <property type="protein sequence ID" value="WRL48262.1"/>
    <property type="molecule type" value="Genomic_DNA"/>
</dbReference>
<dbReference type="Proteomes" id="UP001626593">
    <property type="component" value="Chromosome"/>
</dbReference>
<sequence>MKLMQALPDFKPDPLAALAARQVGDMRLGHTDESSDFVLLQSGRHQVGDDFFPHGKNNSSCCCENQQQLLVQHLLLPAHNGQMDMAEIRRRRLRHWIDTDPHSLGNVEKWCDYYTQLVPAGERPLNPSYIRQLAPEVGKAARNIGEKAARRLERAGGLPVGWLDTEGPEFQESAVKYDTRVLPSTNLPAEEGAAKYVSREVTYEVVKAAVSGVLGALGVTFDDLVGDESAARDRIRSILSGPHAMPEHVRSKNELDLPGGEIVKDRDLTVEMGTGEAEANKKKPA</sequence>
<accession>A0ABZ1AUX3</accession>
<dbReference type="RefSeq" id="WP_407280579.1">
    <property type="nucleotide sequence ID" value="NZ_CP141259.1"/>
</dbReference>
<dbReference type="EMBL" id="CP141259">
    <property type="protein sequence ID" value="WRL48332.1"/>
    <property type="molecule type" value="Genomic_DNA"/>
</dbReference>
<gene>
    <name evidence="1" type="ORF">U5817_09515</name>
    <name evidence="2" type="ORF">U5817_09865</name>
</gene>